<name>A0A378JFX1_9GAMM</name>
<evidence type="ECO:0000313" key="4">
    <source>
        <dbReference type="Proteomes" id="UP000254476"/>
    </source>
</evidence>
<protein>
    <submittedName>
        <fullName evidence="2">2-nitropropane dioxygenase</fullName>
        <ecNumber evidence="2">1.13.12.16</ecNumber>
    </submittedName>
</protein>
<evidence type="ECO:0000313" key="2">
    <source>
        <dbReference type="EMBL" id="STX45868.1"/>
    </source>
</evidence>
<keyword evidence="3" id="KW-1185">Reference proteome</keyword>
<dbReference type="AlphaFoldDB" id="A0A378JFX1"/>
<gene>
    <name evidence="1" type="ORF">Lgra_1860</name>
    <name evidence="2" type="ORF">NCTC12388_02612</name>
</gene>
<dbReference type="InterPro" id="IPR013785">
    <property type="entry name" value="Aldolase_TIM"/>
</dbReference>
<organism evidence="2 4">
    <name type="scientific">Legionella gratiana</name>
    <dbReference type="NCBI Taxonomy" id="45066"/>
    <lineage>
        <taxon>Bacteria</taxon>
        <taxon>Pseudomonadati</taxon>
        <taxon>Pseudomonadota</taxon>
        <taxon>Gammaproteobacteria</taxon>
        <taxon>Legionellales</taxon>
        <taxon>Legionellaceae</taxon>
        <taxon>Legionella</taxon>
    </lineage>
</organism>
<keyword evidence="2" id="KW-0560">Oxidoreductase</keyword>
<evidence type="ECO:0000313" key="3">
    <source>
        <dbReference type="Proteomes" id="UP000054691"/>
    </source>
</evidence>
<dbReference type="EMBL" id="UGOB01000001">
    <property type="protein sequence ID" value="STX45868.1"/>
    <property type="molecule type" value="Genomic_DNA"/>
</dbReference>
<accession>A0A378JFX1</accession>
<evidence type="ECO:0000313" key="1">
    <source>
        <dbReference type="EMBL" id="KTD10894.1"/>
    </source>
</evidence>
<dbReference type="STRING" id="45066.Lgra_1860"/>
<dbReference type="GO" id="GO:0018580">
    <property type="term" value="F:nitronate monooxygenase activity"/>
    <property type="evidence" value="ECO:0007669"/>
    <property type="project" value="UniProtKB-EC"/>
</dbReference>
<dbReference type="Proteomes" id="UP000254476">
    <property type="component" value="Unassembled WGS sequence"/>
</dbReference>
<dbReference type="Proteomes" id="UP000054691">
    <property type="component" value="Unassembled WGS sequence"/>
</dbReference>
<reference evidence="1 3" key="1">
    <citation type="submission" date="2015-11" db="EMBL/GenBank/DDBJ databases">
        <title>Genomic analysis of 38 Legionella species identifies large and diverse effector repertoires.</title>
        <authorList>
            <person name="Burstein D."/>
            <person name="Amaro F."/>
            <person name="Zusman T."/>
            <person name="Lifshitz Z."/>
            <person name="Cohen O."/>
            <person name="Gilbert J.A."/>
            <person name="Pupko T."/>
            <person name="Shuman H.A."/>
            <person name="Segal G."/>
        </authorList>
    </citation>
    <scope>NUCLEOTIDE SEQUENCE [LARGE SCALE GENOMIC DNA]</scope>
    <source>
        <strain evidence="1 3">Lyon 8420412</strain>
    </source>
</reference>
<dbReference type="EMBL" id="LNYE01000022">
    <property type="protein sequence ID" value="KTD10894.1"/>
    <property type="molecule type" value="Genomic_DNA"/>
</dbReference>
<keyword evidence="2" id="KW-0223">Dioxygenase</keyword>
<dbReference type="Gene3D" id="3.20.20.70">
    <property type="entry name" value="Aldolase class I"/>
    <property type="match status" value="1"/>
</dbReference>
<dbReference type="RefSeq" id="WP_420795201.1">
    <property type="nucleotide sequence ID" value="NZ_CAAAHW010000014.1"/>
</dbReference>
<sequence>MNILNYPIQNVLTTAMRKKAKEEQNIDFMSMWSGQSAQLCRKTSAREFINALVFEVEASKLIY</sequence>
<dbReference type="GO" id="GO:0051213">
    <property type="term" value="F:dioxygenase activity"/>
    <property type="evidence" value="ECO:0007669"/>
    <property type="project" value="UniProtKB-KW"/>
</dbReference>
<proteinExistence type="predicted"/>
<dbReference type="EC" id="1.13.12.16" evidence="2"/>
<reference evidence="2 4" key="2">
    <citation type="submission" date="2018-06" db="EMBL/GenBank/DDBJ databases">
        <authorList>
            <consortium name="Pathogen Informatics"/>
            <person name="Doyle S."/>
        </authorList>
    </citation>
    <scope>NUCLEOTIDE SEQUENCE [LARGE SCALE GENOMIC DNA]</scope>
    <source>
        <strain evidence="2 4">NCTC12388</strain>
    </source>
</reference>